<comment type="subcellular location">
    <subcellularLocation>
        <location evidence="1">Cell membrane</location>
        <topology evidence="1">Multi-pass membrane protein</topology>
    </subcellularLocation>
</comment>
<feature type="transmembrane region" description="Helical" evidence="8">
    <location>
        <begin position="209"/>
        <end position="230"/>
    </location>
</feature>
<dbReference type="EMBL" id="CP021376">
    <property type="protein sequence ID" value="ART79236.1"/>
    <property type="molecule type" value="Genomic_DNA"/>
</dbReference>
<keyword evidence="7 8" id="KW-0472">Membrane</keyword>
<evidence type="ECO:0000256" key="4">
    <source>
        <dbReference type="ARBA" id="ARBA00022475"/>
    </source>
</evidence>
<dbReference type="InterPro" id="IPR038770">
    <property type="entry name" value="Na+/solute_symporter_sf"/>
</dbReference>
<feature type="transmembrane region" description="Helical" evidence="8">
    <location>
        <begin position="6"/>
        <end position="23"/>
    </location>
</feature>
<evidence type="ECO:0000313" key="10">
    <source>
        <dbReference type="Proteomes" id="UP000243793"/>
    </source>
</evidence>
<evidence type="ECO:0000313" key="9">
    <source>
        <dbReference type="EMBL" id="ART79236.1"/>
    </source>
</evidence>
<dbReference type="AlphaFoldDB" id="A0A1Y0CWE9"/>
<evidence type="ECO:0000256" key="6">
    <source>
        <dbReference type="ARBA" id="ARBA00022989"/>
    </source>
</evidence>
<name>A0A1Y0CWE9_9GAMM</name>
<feature type="transmembrane region" description="Helical" evidence="8">
    <location>
        <begin position="267"/>
        <end position="289"/>
    </location>
</feature>
<dbReference type="Proteomes" id="UP000243793">
    <property type="component" value="Chromosome"/>
</dbReference>
<dbReference type="GO" id="GO:0055085">
    <property type="term" value="P:transmembrane transport"/>
    <property type="evidence" value="ECO:0007669"/>
    <property type="project" value="InterPro"/>
</dbReference>
<evidence type="ECO:0000256" key="5">
    <source>
        <dbReference type="ARBA" id="ARBA00022692"/>
    </source>
</evidence>
<protein>
    <submittedName>
        <fullName evidence="9">Transporter</fullName>
    </submittedName>
</protein>
<feature type="transmembrane region" description="Helical" evidence="8">
    <location>
        <begin position="236"/>
        <end position="255"/>
    </location>
</feature>
<keyword evidence="4" id="KW-1003">Cell membrane</keyword>
<dbReference type="PANTHER" id="PTHR36838:SF1">
    <property type="entry name" value="SLR1864 PROTEIN"/>
    <property type="match status" value="1"/>
</dbReference>
<dbReference type="RefSeq" id="WP_086962811.1">
    <property type="nucleotide sequence ID" value="NZ_CP021376.1"/>
</dbReference>
<keyword evidence="6 8" id="KW-1133">Transmembrane helix</keyword>
<feature type="transmembrane region" description="Helical" evidence="8">
    <location>
        <begin position="119"/>
        <end position="140"/>
    </location>
</feature>
<keyword evidence="10" id="KW-1185">Reference proteome</keyword>
<dbReference type="PANTHER" id="PTHR36838">
    <property type="entry name" value="AUXIN EFFLUX CARRIER FAMILY PROTEIN"/>
    <property type="match status" value="1"/>
</dbReference>
<evidence type="ECO:0000256" key="3">
    <source>
        <dbReference type="ARBA" id="ARBA00022448"/>
    </source>
</evidence>
<dbReference type="GO" id="GO:0005886">
    <property type="term" value="C:plasma membrane"/>
    <property type="evidence" value="ECO:0007669"/>
    <property type="project" value="UniProtKB-SubCell"/>
</dbReference>
<proteinExistence type="inferred from homology"/>
<dbReference type="Pfam" id="PF03547">
    <property type="entry name" value="Mem_trans"/>
    <property type="match status" value="2"/>
</dbReference>
<feature type="transmembrane region" description="Helical" evidence="8">
    <location>
        <begin position="32"/>
        <end position="51"/>
    </location>
</feature>
<dbReference type="OrthoDB" id="3238001at2"/>
<dbReference type="Gene3D" id="1.20.1530.20">
    <property type="match status" value="1"/>
</dbReference>
<evidence type="ECO:0000256" key="2">
    <source>
        <dbReference type="ARBA" id="ARBA00010145"/>
    </source>
</evidence>
<keyword evidence="3" id="KW-0813">Transport</keyword>
<reference evidence="10" key="1">
    <citation type="submission" date="2017-05" db="EMBL/GenBank/DDBJ databases">
        <authorList>
            <person name="Sung H."/>
        </authorList>
    </citation>
    <scope>NUCLEOTIDE SEQUENCE [LARGE SCALE GENOMIC DNA]</scope>
    <source>
        <strain evidence="10">AMac2203</strain>
    </source>
</reference>
<feature type="transmembrane region" description="Helical" evidence="8">
    <location>
        <begin position="63"/>
        <end position="84"/>
    </location>
</feature>
<organism evidence="9 10">
    <name type="scientific">Oceanisphaera avium</name>
    <dbReference type="NCBI Taxonomy" id="1903694"/>
    <lineage>
        <taxon>Bacteria</taxon>
        <taxon>Pseudomonadati</taxon>
        <taxon>Pseudomonadota</taxon>
        <taxon>Gammaproteobacteria</taxon>
        <taxon>Aeromonadales</taxon>
        <taxon>Aeromonadaceae</taxon>
        <taxon>Oceanisphaera</taxon>
    </lineage>
</organism>
<sequence length="292" mass="31916">MFVTLINIVVPVFAVVALGWWFGRRQIGDMNFVNAANVLIFCPALVFSALLDNPVHLRESGLLILAGLLLILIPGAILYALPILGLERRTMAMGGMFRNTGNIGIPLMMLAYGEDKLGAIIILFVLSNIVHFSLGLFMLSHSAGRWQWLKNPLVWAALLGIMLADQPAMVPDFILTSSRLLGQISVPLMLFALGVRLSQGAIDKLGFALRVNLIYLAVGAVSFMLVAMSLPLSKDWLQLLALSALLPPAVLNYLLCEQYQCQPKQMASIVLLGNVLSVFIIPVVIYLTLTFI</sequence>
<gene>
    <name evidence="9" type="ORF">CBP12_02985</name>
</gene>
<comment type="similarity">
    <text evidence="2">Belongs to the auxin efflux carrier (TC 2.A.69) family.</text>
</comment>
<evidence type="ECO:0000256" key="1">
    <source>
        <dbReference type="ARBA" id="ARBA00004651"/>
    </source>
</evidence>
<evidence type="ECO:0000256" key="7">
    <source>
        <dbReference type="ARBA" id="ARBA00023136"/>
    </source>
</evidence>
<evidence type="ECO:0000256" key="8">
    <source>
        <dbReference type="SAM" id="Phobius"/>
    </source>
</evidence>
<dbReference type="InterPro" id="IPR004776">
    <property type="entry name" value="Mem_transp_PIN-like"/>
</dbReference>
<keyword evidence="5 8" id="KW-0812">Transmembrane</keyword>
<dbReference type="KEGG" id="ocm:CBP12_02985"/>
<accession>A0A1Y0CWE9</accession>
<feature type="transmembrane region" description="Helical" evidence="8">
    <location>
        <begin position="180"/>
        <end position="197"/>
    </location>
</feature>